<reference evidence="1" key="1">
    <citation type="submission" date="2024-10" db="EMBL/GenBank/DDBJ databases">
        <authorList>
            <person name="Lesea H.P."/>
            <person name="Kuehl J.V."/>
            <person name="Chandonia J.-M."/>
        </authorList>
    </citation>
    <scope>NUCLEOTIDE SEQUENCE</scope>
    <source>
        <strain evidence="1">FW102-FHT14D07</strain>
    </source>
</reference>
<dbReference type="AlphaFoldDB" id="A0AB74UYM9"/>
<evidence type="ECO:0000313" key="1">
    <source>
        <dbReference type="EMBL" id="XIA20274.1"/>
    </source>
</evidence>
<dbReference type="EMBL" id="CP170721">
    <property type="protein sequence ID" value="XIA20274.1"/>
    <property type="molecule type" value="Genomic_DNA"/>
</dbReference>
<protein>
    <submittedName>
        <fullName evidence="1">Uncharacterized protein</fullName>
    </submittedName>
</protein>
<accession>A0AB74UYM9</accession>
<name>A0AB74UYM9_9GAMM</name>
<dbReference type="RefSeq" id="WP_395117817.1">
    <property type="nucleotide sequence ID" value="NZ_CP170721.1"/>
</dbReference>
<organism evidence="1">
    <name type="scientific">Rhodanobacter sp. FW102-FHT14D07</name>
    <dbReference type="NCBI Taxonomy" id="3351462"/>
    <lineage>
        <taxon>Bacteria</taxon>
        <taxon>Pseudomonadati</taxon>
        <taxon>Pseudomonadota</taxon>
        <taxon>Gammaproteobacteria</taxon>
        <taxon>Lysobacterales</taxon>
        <taxon>Rhodanobacteraceae</taxon>
        <taxon>Rhodanobacter</taxon>
    </lineage>
</organism>
<gene>
    <name evidence="1" type="ORF">ACFYG5_09175</name>
</gene>
<proteinExistence type="predicted"/>
<sequence length="147" mass="15939">MTPLDVVHADRRYTVSSQRCRACRASVSAPRFAWHPLRYADVLSPVRTACPGRAMPMAWQALAGVQAAHRAAPPGHRIPVPSGRGKMQGKIEGCGTTVRTKRVCTWGWRGTRRYAAPCRELEQGQAGSGDIACLIPTDAMVLDGACR</sequence>